<feature type="transmembrane region" description="Helical" evidence="10">
    <location>
        <begin position="134"/>
        <end position="156"/>
    </location>
</feature>
<dbReference type="AlphaFoldDB" id="A0A813EAC0"/>
<evidence type="ECO:0000256" key="11">
    <source>
        <dbReference type="SAM" id="MobiDB-lite"/>
    </source>
</evidence>
<evidence type="ECO:0000256" key="2">
    <source>
        <dbReference type="ARBA" id="ARBA00022679"/>
    </source>
</evidence>
<keyword evidence="4 10" id="KW-1133">Transmembrane helix</keyword>
<dbReference type="Pfam" id="PF01529">
    <property type="entry name" value="DHHC"/>
    <property type="match status" value="1"/>
</dbReference>
<dbReference type="GO" id="GO:0006612">
    <property type="term" value="P:protein targeting to membrane"/>
    <property type="evidence" value="ECO:0007669"/>
    <property type="project" value="TreeGrafter"/>
</dbReference>
<dbReference type="GO" id="GO:0019706">
    <property type="term" value="F:protein-cysteine S-palmitoyltransferase activity"/>
    <property type="evidence" value="ECO:0007669"/>
    <property type="project" value="UniProtKB-EC"/>
</dbReference>
<proteinExistence type="inferred from homology"/>
<organism evidence="13 14">
    <name type="scientific">Polarella glacialis</name>
    <name type="common">Dinoflagellate</name>
    <dbReference type="NCBI Taxonomy" id="89957"/>
    <lineage>
        <taxon>Eukaryota</taxon>
        <taxon>Sar</taxon>
        <taxon>Alveolata</taxon>
        <taxon>Dinophyceae</taxon>
        <taxon>Suessiales</taxon>
        <taxon>Suessiaceae</taxon>
        <taxon>Polarella</taxon>
    </lineage>
</organism>
<keyword evidence="14" id="KW-1185">Reference proteome</keyword>
<keyword evidence="5 10" id="KW-0472">Membrane</keyword>
<comment type="subcellular location">
    <subcellularLocation>
        <location evidence="1">Endomembrane system</location>
        <topology evidence="1">Multi-pass membrane protein</topology>
    </subcellularLocation>
</comment>
<evidence type="ECO:0000256" key="1">
    <source>
        <dbReference type="ARBA" id="ARBA00004127"/>
    </source>
</evidence>
<dbReference type="InterPro" id="IPR001594">
    <property type="entry name" value="Palmitoyltrfase_DHHC"/>
</dbReference>
<feature type="domain" description="Palmitoyltransferase DHHC" evidence="12">
    <location>
        <begin position="211"/>
        <end position="299"/>
    </location>
</feature>
<dbReference type="GO" id="GO:0005783">
    <property type="term" value="C:endoplasmic reticulum"/>
    <property type="evidence" value="ECO:0007669"/>
    <property type="project" value="TreeGrafter"/>
</dbReference>
<evidence type="ECO:0000259" key="12">
    <source>
        <dbReference type="Pfam" id="PF01529"/>
    </source>
</evidence>
<comment type="catalytic activity">
    <reaction evidence="9 10">
        <text>L-cysteinyl-[protein] + hexadecanoyl-CoA = S-hexadecanoyl-L-cysteinyl-[protein] + CoA</text>
        <dbReference type="Rhea" id="RHEA:36683"/>
        <dbReference type="Rhea" id="RHEA-COMP:10131"/>
        <dbReference type="Rhea" id="RHEA-COMP:11032"/>
        <dbReference type="ChEBI" id="CHEBI:29950"/>
        <dbReference type="ChEBI" id="CHEBI:57287"/>
        <dbReference type="ChEBI" id="CHEBI:57379"/>
        <dbReference type="ChEBI" id="CHEBI:74151"/>
        <dbReference type="EC" id="2.3.1.225"/>
    </reaction>
</comment>
<accession>A0A813EAC0</accession>
<dbReference type="OMA" id="WNCTIFL"/>
<dbReference type="PROSITE" id="PS50216">
    <property type="entry name" value="DHHC"/>
    <property type="match status" value="1"/>
</dbReference>
<comment type="domain">
    <text evidence="10">The DHHC domain is required for palmitoyltransferase activity.</text>
</comment>
<dbReference type="GO" id="GO:0005794">
    <property type="term" value="C:Golgi apparatus"/>
    <property type="evidence" value="ECO:0007669"/>
    <property type="project" value="TreeGrafter"/>
</dbReference>
<evidence type="ECO:0000256" key="7">
    <source>
        <dbReference type="ARBA" id="ARBA00023288"/>
    </source>
</evidence>
<feature type="compositionally biased region" description="Polar residues" evidence="11">
    <location>
        <begin position="19"/>
        <end position="30"/>
    </location>
</feature>
<feature type="region of interest" description="Disordered" evidence="11">
    <location>
        <begin position="19"/>
        <end position="71"/>
    </location>
</feature>
<evidence type="ECO:0000256" key="9">
    <source>
        <dbReference type="ARBA" id="ARBA00048048"/>
    </source>
</evidence>
<feature type="compositionally biased region" description="Low complexity" evidence="11">
    <location>
        <begin position="45"/>
        <end position="70"/>
    </location>
</feature>
<dbReference type="Proteomes" id="UP000654075">
    <property type="component" value="Unassembled WGS sequence"/>
</dbReference>
<feature type="transmembrane region" description="Helical" evidence="10">
    <location>
        <begin position="233"/>
        <end position="257"/>
    </location>
</feature>
<gene>
    <name evidence="13" type="ORF">PGLA1383_LOCUS14487</name>
</gene>
<keyword evidence="3 10" id="KW-0812">Transmembrane</keyword>
<reference evidence="13" key="1">
    <citation type="submission" date="2021-02" db="EMBL/GenBank/DDBJ databases">
        <authorList>
            <person name="Dougan E. K."/>
            <person name="Rhodes N."/>
            <person name="Thang M."/>
            <person name="Chan C."/>
        </authorList>
    </citation>
    <scope>NUCLEOTIDE SEQUENCE</scope>
</reference>
<name>A0A813EAC0_POLGL</name>
<dbReference type="PANTHER" id="PTHR22883">
    <property type="entry name" value="ZINC FINGER DHHC DOMAIN CONTAINING PROTEIN"/>
    <property type="match status" value="1"/>
</dbReference>
<evidence type="ECO:0000256" key="3">
    <source>
        <dbReference type="ARBA" id="ARBA00022692"/>
    </source>
</evidence>
<evidence type="ECO:0000313" key="14">
    <source>
        <dbReference type="Proteomes" id="UP000654075"/>
    </source>
</evidence>
<evidence type="ECO:0000256" key="4">
    <source>
        <dbReference type="ARBA" id="ARBA00022989"/>
    </source>
</evidence>
<evidence type="ECO:0000313" key="13">
    <source>
        <dbReference type="EMBL" id="CAE8596011.1"/>
    </source>
</evidence>
<comment type="similarity">
    <text evidence="10">Belongs to the DHHC palmitoyltransferase family.</text>
</comment>
<sequence length="373" mass="40860">MYSSAGSELGLQGARSVQSLPYPHMSSSHVPQGAYKSWPLPAGTSSSSSFQPQSQFSFVPPTSSSSEAAPPQLPLISHEASAAKLSRSGSHRASGGKNPGDCEPGMEDECADEKCGDDVSTPNKASWQSQVQPFLPLLLFVSTLAGALHVIVFLLPSVNGSSYAMAAFLGFVVLDTVTLGCMAYNALCDPGQTETQGLNRAHKTWLYPAPIRRYDHYCKWLGNSIGLLNHREFMIMCSGLVAIGICGGIFDIVMLLQLSDNVVGLVEKVLFSLHFWYSLGLAMRAFWIVRLHAGLVARNELAKEWNDNRFYTAVSAKTGESTPMDELDSDEADELFEEATYDEKLNPYDKGWEVNCTNFWCLPRWSKEQSGDF</sequence>
<protein>
    <recommendedName>
        <fullName evidence="10">Palmitoyltransferase</fullName>
        <ecNumber evidence="10">2.3.1.225</ecNumber>
    </recommendedName>
</protein>
<evidence type="ECO:0000256" key="10">
    <source>
        <dbReference type="RuleBase" id="RU079119"/>
    </source>
</evidence>
<feature type="transmembrane region" description="Helical" evidence="10">
    <location>
        <begin position="162"/>
        <end position="187"/>
    </location>
</feature>
<dbReference type="OrthoDB" id="6781668at2759"/>
<feature type="transmembrane region" description="Helical" evidence="10">
    <location>
        <begin position="269"/>
        <end position="289"/>
    </location>
</feature>
<evidence type="ECO:0000256" key="6">
    <source>
        <dbReference type="ARBA" id="ARBA00023139"/>
    </source>
</evidence>
<keyword evidence="2 10" id="KW-0808">Transferase</keyword>
<dbReference type="EMBL" id="CAJNNV010008280">
    <property type="protein sequence ID" value="CAE8596011.1"/>
    <property type="molecule type" value="Genomic_DNA"/>
</dbReference>
<keyword evidence="7" id="KW-0449">Lipoprotein</keyword>
<comment type="caution">
    <text evidence="13">The sequence shown here is derived from an EMBL/GenBank/DDBJ whole genome shotgun (WGS) entry which is preliminary data.</text>
</comment>
<dbReference type="InterPro" id="IPR039859">
    <property type="entry name" value="PFA4/ZDH16/20/ERF2-like"/>
</dbReference>
<evidence type="ECO:0000256" key="5">
    <source>
        <dbReference type="ARBA" id="ARBA00023136"/>
    </source>
</evidence>
<keyword evidence="6" id="KW-0564">Palmitate</keyword>
<dbReference type="EC" id="2.3.1.225" evidence="10"/>
<feature type="region of interest" description="Disordered" evidence="11">
    <location>
        <begin position="86"/>
        <end position="122"/>
    </location>
</feature>
<dbReference type="PANTHER" id="PTHR22883:SF43">
    <property type="entry name" value="PALMITOYLTRANSFERASE APP"/>
    <property type="match status" value="1"/>
</dbReference>
<keyword evidence="8 10" id="KW-0012">Acyltransferase</keyword>
<evidence type="ECO:0000256" key="8">
    <source>
        <dbReference type="ARBA" id="ARBA00023315"/>
    </source>
</evidence>